<name>A0A9J6E296_RHIMP</name>
<feature type="compositionally biased region" description="Basic and acidic residues" evidence="1">
    <location>
        <begin position="38"/>
        <end position="51"/>
    </location>
</feature>
<comment type="caution">
    <text evidence="2">The sequence shown here is derived from an EMBL/GenBank/DDBJ whole genome shotgun (WGS) entry which is preliminary data.</text>
</comment>
<protein>
    <submittedName>
        <fullName evidence="2">Uncharacterized protein</fullName>
    </submittedName>
</protein>
<feature type="compositionally biased region" description="Basic and acidic residues" evidence="1">
    <location>
        <begin position="123"/>
        <end position="138"/>
    </location>
</feature>
<evidence type="ECO:0000313" key="2">
    <source>
        <dbReference type="EMBL" id="KAH8028261.1"/>
    </source>
</evidence>
<dbReference type="Proteomes" id="UP000821866">
    <property type="component" value="Chromosome 4"/>
</dbReference>
<feature type="compositionally biased region" description="Polar residues" evidence="1">
    <location>
        <begin position="19"/>
        <end position="35"/>
    </location>
</feature>
<proteinExistence type="predicted"/>
<keyword evidence="3" id="KW-1185">Reference proteome</keyword>
<gene>
    <name evidence="2" type="ORF">HPB51_014216</name>
</gene>
<dbReference type="EMBL" id="JABSTU010000006">
    <property type="protein sequence ID" value="KAH8028261.1"/>
    <property type="molecule type" value="Genomic_DNA"/>
</dbReference>
<reference evidence="2" key="1">
    <citation type="journal article" date="2020" name="Cell">
        <title>Large-Scale Comparative Analyses of Tick Genomes Elucidate Their Genetic Diversity and Vector Capacities.</title>
        <authorList>
            <consortium name="Tick Genome and Microbiome Consortium (TIGMIC)"/>
            <person name="Jia N."/>
            <person name="Wang J."/>
            <person name="Shi W."/>
            <person name="Du L."/>
            <person name="Sun Y."/>
            <person name="Zhan W."/>
            <person name="Jiang J.F."/>
            <person name="Wang Q."/>
            <person name="Zhang B."/>
            <person name="Ji P."/>
            <person name="Bell-Sakyi L."/>
            <person name="Cui X.M."/>
            <person name="Yuan T.T."/>
            <person name="Jiang B.G."/>
            <person name="Yang W.F."/>
            <person name="Lam T.T."/>
            <person name="Chang Q.C."/>
            <person name="Ding S.J."/>
            <person name="Wang X.J."/>
            <person name="Zhu J.G."/>
            <person name="Ruan X.D."/>
            <person name="Zhao L."/>
            <person name="Wei J.T."/>
            <person name="Ye R.Z."/>
            <person name="Que T.C."/>
            <person name="Du C.H."/>
            <person name="Zhou Y.H."/>
            <person name="Cheng J.X."/>
            <person name="Dai P.F."/>
            <person name="Guo W.B."/>
            <person name="Han X.H."/>
            <person name="Huang E.J."/>
            <person name="Li L.F."/>
            <person name="Wei W."/>
            <person name="Gao Y.C."/>
            <person name="Liu J.Z."/>
            <person name="Shao H.Z."/>
            <person name="Wang X."/>
            <person name="Wang C.C."/>
            <person name="Yang T.C."/>
            <person name="Huo Q.B."/>
            <person name="Li W."/>
            <person name="Chen H.Y."/>
            <person name="Chen S.E."/>
            <person name="Zhou L.G."/>
            <person name="Ni X.B."/>
            <person name="Tian J.H."/>
            <person name="Sheng Y."/>
            <person name="Liu T."/>
            <person name="Pan Y.S."/>
            <person name="Xia L.Y."/>
            <person name="Li J."/>
            <person name="Zhao F."/>
            <person name="Cao W.C."/>
        </authorList>
    </citation>
    <scope>NUCLEOTIDE SEQUENCE</scope>
    <source>
        <strain evidence="2">Rmic-2018</strain>
    </source>
</reference>
<organism evidence="2 3">
    <name type="scientific">Rhipicephalus microplus</name>
    <name type="common">Cattle tick</name>
    <name type="synonym">Boophilus microplus</name>
    <dbReference type="NCBI Taxonomy" id="6941"/>
    <lineage>
        <taxon>Eukaryota</taxon>
        <taxon>Metazoa</taxon>
        <taxon>Ecdysozoa</taxon>
        <taxon>Arthropoda</taxon>
        <taxon>Chelicerata</taxon>
        <taxon>Arachnida</taxon>
        <taxon>Acari</taxon>
        <taxon>Parasitiformes</taxon>
        <taxon>Ixodida</taxon>
        <taxon>Ixodoidea</taxon>
        <taxon>Ixodidae</taxon>
        <taxon>Rhipicephalinae</taxon>
        <taxon>Rhipicephalus</taxon>
        <taxon>Boophilus</taxon>
    </lineage>
</organism>
<accession>A0A9J6E296</accession>
<feature type="compositionally biased region" description="Acidic residues" evidence="1">
    <location>
        <begin position="82"/>
        <end position="91"/>
    </location>
</feature>
<reference evidence="2" key="2">
    <citation type="submission" date="2021-09" db="EMBL/GenBank/DDBJ databases">
        <authorList>
            <person name="Jia N."/>
            <person name="Wang J."/>
            <person name="Shi W."/>
            <person name="Du L."/>
            <person name="Sun Y."/>
            <person name="Zhan W."/>
            <person name="Jiang J."/>
            <person name="Wang Q."/>
            <person name="Zhang B."/>
            <person name="Ji P."/>
            <person name="Sakyi L.B."/>
            <person name="Cui X."/>
            <person name="Yuan T."/>
            <person name="Jiang B."/>
            <person name="Yang W."/>
            <person name="Lam T.T.-Y."/>
            <person name="Chang Q."/>
            <person name="Ding S."/>
            <person name="Wang X."/>
            <person name="Zhu J."/>
            <person name="Ruan X."/>
            <person name="Zhao L."/>
            <person name="Wei J."/>
            <person name="Que T."/>
            <person name="Du C."/>
            <person name="Cheng J."/>
            <person name="Dai P."/>
            <person name="Han X."/>
            <person name="Huang E."/>
            <person name="Gao Y."/>
            <person name="Liu J."/>
            <person name="Shao H."/>
            <person name="Ye R."/>
            <person name="Li L."/>
            <person name="Wei W."/>
            <person name="Wang X."/>
            <person name="Wang C."/>
            <person name="Huo Q."/>
            <person name="Li W."/>
            <person name="Guo W."/>
            <person name="Chen H."/>
            <person name="Chen S."/>
            <person name="Zhou L."/>
            <person name="Zhou L."/>
            <person name="Ni X."/>
            <person name="Tian J."/>
            <person name="Zhou Y."/>
            <person name="Sheng Y."/>
            <person name="Liu T."/>
            <person name="Pan Y."/>
            <person name="Xia L."/>
            <person name="Li J."/>
            <person name="Zhao F."/>
            <person name="Cao W."/>
        </authorList>
    </citation>
    <scope>NUCLEOTIDE SEQUENCE</scope>
    <source>
        <strain evidence="2">Rmic-2018</strain>
        <tissue evidence="2">Larvae</tissue>
    </source>
</reference>
<feature type="region of interest" description="Disordered" evidence="1">
    <location>
        <begin position="1"/>
        <end position="138"/>
    </location>
</feature>
<evidence type="ECO:0000313" key="3">
    <source>
        <dbReference type="Proteomes" id="UP000821866"/>
    </source>
</evidence>
<evidence type="ECO:0000256" key="1">
    <source>
        <dbReference type="SAM" id="MobiDB-lite"/>
    </source>
</evidence>
<sequence>MLSPGKDDGGSSQAHHRPTSPTAPGETNTFANCTNAAERAERRGVIERDTVYRSIAHVYGRRQKPPSVDNVDCARGARETADPDQVEEQAEDTNKEPVNLPGPSSAGGDCGGGETQSSPPELPELRRSTRQRRPPDRY</sequence>
<dbReference type="AlphaFoldDB" id="A0A9J6E296"/>